<reference evidence="1" key="1">
    <citation type="submission" date="2021-02" db="EMBL/GenBank/DDBJ databases">
        <authorList>
            <consortium name="DOE Joint Genome Institute"/>
            <person name="Ahrendt S."/>
            <person name="Looney B.P."/>
            <person name="Miyauchi S."/>
            <person name="Morin E."/>
            <person name="Drula E."/>
            <person name="Courty P.E."/>
            <person name="Chicoki N."/>
            <person name="Fauchery L."/>
            <person name="Kohler A."/>
            <person name="Kuo A."/>
            <person name="Labutti K."/>
            <person name="Pangilinan J."/>
            <person name="Lipzen A."/>
            <person name="Riley R."/>
            <person name="Andreopoulos W."/>
            <person name="He G."/>
            <person name="Johnson J."/>
            <person name="Barry K.W."/>
            <person name="Grigoriev I.V."/>
            <person name="Nagy L."/>
            <person name="Hibbett D."/>
            <person name="Henrissat B."/>
            <person name="Matheny P.B."/>
            <person name="Labbe J."/>
            <person name="Martin F."/>
        </authorList>
    </citation>
    <scope>NUCLEOTIDE SEQUENCE</scope>
    <source>
        <strain evidence="1">EC-137</strain>
    </source>
</reference>
<dbReference type="Proteomes" id="UP000814128">
    <property type="component" value="Unassembled WGS sequence"/>
</dbReference>
<evidence type="ECO:0000313" key="2">
    <source>
        <dbReference type="Proteomes" id="UP000814128"/>
    </source>
</evidence>
<dbReference type="EMBL" id="MU273663">
    <property type="protein sequence ID" value="KAI0029656.1"/>
    <property type="molecule type" value="Genomic_DNA"/>
</dbReference>
<name>A0ACB8QDI4_9AGAM</name>
<protein>
    <submittedName>
        <fullName evidence="1">Uncharacterized protein</fullName>
    </submittedName>
</protein>
<keyword evidence="2" id="KW-1185">Reference proteome</keyword>
<evidence type="ECO:0000313" key="1">
    <source>
        <dbReference type="EMBL" id="KAI0029656.1"/>
    </source>
</evidence>
<comment type="caution">
    <text evidence="1">The sequence shown here is derived from an EMBL/GenBank/DDBJ whole genome shotgun (WGS) entry which is preliminary data.</text>
</comment>
<reference evidence="1" key="2">
    <citation type="journal article" date="2022" name="New Phytol.">
        <title>Evolutionary transition to the ectomycorrhizal habit in the genomes of a hyperdiverse lineage of mushroom-forming fungi.</title>
        <authorList>
            <person name="Looney B."/>
            <person name="Miyauchi S."/>
            <person name="Morin E."/>
            <person name="Drula E."/>
            <person name="Courty P.E."/>
            <person name="Kohler A."/>
            <person name="Kuo A."/>
            <person name="LaButti K."/>
            <person name="Pangilinan J."/>
            <person name="Lipzen A."/>
            <person name="Riley R."/>
            <person name="Andreopoulos W."/>
            <person name="He G."/>
            <person name="Johnson J."/>
            <person name="Nolan M."/>
            <person name="Tritt A."/>
            <person name="Barry K.W."/>
            <person name="Grigoriev I.V."/>
            <person name="Nagy L.G."/>
            <person name="Hibbett D."/>
            <person name="Henrissat B."/>
            <person name="Matheny P.B."/>
            <person name="Labbe J."/>
            <person name="Martin F.M."/>
        </authorList>
    </citation>
    <scope>NUCLEOTIDE SEQUENCE</scope>
    <source>
        <strain evidence="1">EC-137</strain>
    </source>
</reference>
<accession>A0ACB8QDI4</accession>
<sequence>MPTHSPVLVPASASSSSFHRHRSKRKLDQLHPQDPPKRPRPSDIQPVPLRRQVYPQRSDQVEEGELPDDLPPPTPAASRVPLPSPSTSSPPIENLPIARPRKRLRRDDPTFQQLHDRYFKYGRMLKYSGDCHYLASFSPSHKDYKPLANPPPPSDPYHQRSALLGRLELVDAIICFAYSLWAKDYSQNICNAESWRSLNSFLSSTKVRWQTDNTSELDRAFLGLIWMVEGFIHSRTLAYLQIETLPEFERLQRKTDQMVSASQANAQRTPPMLPSPASIAPASSANSTPTGRDAETPNASAAPPATRPPAPASSSTPGGRPQLDKAALREIAVPVSAHFSDKLQAISSTLHHAKLSMKYAQTHLTLRTLATHFPVTFQRILHSSLRQEDEPEPDMEDEAGELFWPGAPTTGEGIGWVCLMGKAMINEFGKTVGYRGYDGCVPKPGEGSSVPPASSSSSSSSSAASAHGDRR</sequence>
<proteinExistence type="predicted"/>
<organism evidence="1 2">
    <name type="scientific">Vararia minispora EC-137</name>
    <dbReference type="NCBI Taxonomy" id="1314806"/>
    <lineage>
        <taxon>Eukaryota</taxon>
        <taxon>Fungi</taxon>
        <taxon>Dikarya</taxon>
        <taxon>Basidiomycota</taxon>
        <taxon>Agaricomycotina</taxon>
        <taxon>Agaricomycetes</taxon>
        <taxon>Russulales</taxon>
        <taxon>Lachnocladiaceae</taxon>
        <taxon>Vararia</taxon>
    </lineage>
</organism>
<gene>
    <name evidence="1" type="ORF">K488DRAFT_88511</name>
</gene>